<evidence type="ECO:0000256" key="8">
    <source>
        <dbReference type="RuleBase" id="RU004057"/>
    </source>
</evidence>
<dbReference type="InterPro" id="IPR050790">
    <property type="entry name" value="ExbB/TolQ_transport"/>
</dbReference>
<sequence>MESLSAALAVFQKGGLVMYPLLLCSIIVMAIAIERFQAYRRADTDADALLAKLGPLLAQGDNNGALEVCRLADGVIPDVLAEGLKHPHLNSHGLENMLSGAASLAAANLRKRLGILDTIVTLAPLLGLLGTVVGMISSFSVMNIASGQPRAITGGVGEALVATAAGLCVAVLALAVHSYFVYRLDAIVTDLERGCTFLLTAMNRSERHETA</sequence>
<evidence type="ECO:0000313" key="11">
    <source>
        <dbReference type="EMBL" id="MDT8903501.1"/>
    </source>
</evidence>
<evidence type="ECO:0000256" key="1">
    <source>
        <dbReference type="ARBA" id="ARBA00004651"/>
    </source>
</evidence>
<keyword evidence="12" id="KW-1185">Reference proteome</keyword>
<keyword evidence="6 9" id="KW-1133">Transmembrane helix</keyword>
<evidence type="ECO:0000256" key="7">
    <source>
        <dbReference type="ARBA" id="ARBA00023136"/>
    </source>
</evidence>
<dbReference type="Proteomes" id="UP001254848">
    <property type="component" value="Unassembled WGS sequence"/>
</dbReference>
<keyword evidence="3" id="KW-1003">Cell membrane</keyword>
<evidence type="ECO:0000256" key="4">
    <source>
        <dbReference type="ARBA" id="ARBA00022692"/>
    </source>
</evidence>
<evidence type="ECO:0000256" key="2">
    <source>
        <dbReference type="ARBA" id="ARBA00022448"/>
    </source>
</evidence>
<evidence type="ECO:0000256" key="6">
    <source>
        <dbReference type="ARBA" id="ARBA00022989"/>
    </source>
</evidence>
<feature type="transmembrane region" description="Helical" evidence="9">
    <location>
        <begin position="119"/>
        <end position="139"/>
    </location>
</feature>
<accession>A0ABU3P5V6</accession>
<protein>
    <submittedName>
        <fullName evidence="11">MotA/TolQ/ExbB proton channel family protein</fullName>
    </submittedName>
</protein>
<dbReference type="PANTHER" id="PTHR30625:SF15">
    <property type="entry name" value="BIOPOLYMER TRANSPORT PROTEIN EXBB"/>
    <property type="match status" value="1"/>
</dbReference>
<feature type="transmembrane region" description="Helical" evidence="9">
    <location>
        <begin position="16"/>
        <end position="33"/>
    </location>
</feature>
<comment type="subcellular location">
    <subcellularLocation>
        <location evidence="1">Cell membrane</location>
        <topology evidence="1">Multi-pass membrane protein</topology>
    </subcellularLocation>
    <subcellularLocation>
        <location evidence="8">Membrane</location>
        <topology evidence="8">Multi-pass membrane protein</topology>
    </subcellularLocation>
</comment>
<evidence type="ECO:0000313" key="12">
    <source>
        <dbReference type="Proteomes" id="UP001254848"/>
    </source>
</evidence>
<proteinExistence type="inferred from homology"/>
<dbReference type="PANTHER" id="PTHR30625">
    <property type="entry name" value="PROTEIN TOLQ"/>
    <property type="match status" value="1"/>
</dbReference>
<dbReference type="EMBL" id="JAUOZS010000001">
    <property type="protein sequence ID" value="MDT8903501.1"/>
    <property type="molecule type" value="Genomic_DNA"/>
</dbReference>
<keyword evidence="5 8" id="KW-0653">Protein transport</keyword>
<dbReference type="Pfam" id="PF01618">
    <property type="entry name" value="MotA_ExbB"/>
    <property type="match status" value="1"/>
</dbReference>
<keyword evidence="2 8" id="KW-0813">Transport</keyword>
<comment type="caution">
    <text evidence="11">The sequence shown here is derived from an EMBL/GenBank/DDBJ whole genome shotgun (WGS) entry which is preliminary data.</text>
</comment>
<evidence type="ECO:0000256" key="5">
    <source>
        <dbReference type="ARBA" id="ARBA00022927"/>
    </source>
</evidence>
<dbReference type="RefSeq" id="WP_413781957.1">
    <property type="nucleotide sequence ID" value="NZ_JAUOZS010000001.1"/>
</dbReference>
<evidence type="ECO:0000256" key="3">
    <source>
        <dbReference type="ARBA" id="ARBA00022475"/>
    </source>
</evidence>
<evidence type="ECO:0000259" key="10">
    <source>
        <dbReference type="Pfam" id="PF01618"/>
    </source>
</evidence>
<gene>
    <name evidence="11" type="ORF">Q4T40_19920</name>
</gene>
<name>A0ABU3P5V6_9FIRM</name>
<dbReference type="InterPro" id="IPR002898">
    <property type="entry name" value="MotA_ExbB_proton_chnl"/>
</dbReference>
<feature type="domain" description="MotA/TolQ/ExbB proton channel" evidence="10">
    <location>
        <begin position="76"/>
        <end position="192"/>
    </location>
</feature>
<comment type="similarity">
    <text evidence="8">Belongs to the exbB/tolQ family.</text>
</comment>
<keyword evidence="7 9" id="KW-0472">Membrane</keyword>
<keyword evidence="4 9" id="KW-0812">Transmembrane</keyword>
<evidence type="ECO:0000256" key="9">
    <source>
        <dbReference type="SAM" id="Phobius"/>
    </source>
</evidence>
<feature type="transmembrane region" description="Helical" evidence="9">
    <location>
        <begin position="159"/>
        <end position="182"/>
    </location>
</feature>
<organism evidence="11 12">
    <name type="scientific">Anaeroselena agilis</name>
    <dbReference type="NCBI Taxonomy" id="3063788"/>
    <lineage>
        <taxon>Bacteria</taxon>
        <taxon>Bacillati</taxon>
        <taxon>Bacillota</taxon>
        <taxon>Negativicutes</taxon>
        <taxon>Acetonemataceae</taxon>
        <taxon>Anaeroselena</taxon>
    </lineage>
</organism>
<reference evidence="11 12" key="1">
    <citation type="submission" date="2023-07" db="EMBL/GenBank/DDBJ databases">
        <title>The novel representative of Negativicutes class, Anaeroselena agilis gen. nov. sp. nov.</title>
        <authorList>
            <person name="Prokofeva M.I."/>
            <person name="Elcheninov A.G."/>
            <person name="Klyukina A."/>
            <person name="Kublanov I.V."/>
            <person name="Frolov E.N."/>
            <person name="Podosokorskaya O.A."/>
        </authorList>
    </citation>
    <scope>NUCLEOTIDE SEQUENCE [LARGE SCALE GENOMIC DNA]</scope>
    <source>
        <strain evidence="11 12">4137-cl</strain>
    </source>
</reference>